<evidence type="ECO:0000256" key="1">
    <source>
        <dbReference type="SAM" id="MobiDB-lite"/>
    </source>
</evidence>
<dbReference type="Proteomes" id="UP001209878">
    <property type="component" value="Unassembled WGS sequence"/>
</dbReference>
<evidence type="ECO:0000313" key="4">
    <source>
        <dbReference type="Proteomes" id="UP001209878"/>
    </source>
</evidence>
<keyword evidence="4" id="KW-1185">Reference proteome</keyword>
<sequence length="190" mass="21597">MTHGMSAVQLNNKRHRASRRSSITVIIQYRLYTRSRSLVIAAVVMVSVSLAISMSVLEQVFEHGVSDGRYRFRPAHSSPRLVRQDRAEGEVPRPEPRQWLVGGLWSNAYVSVWGKDDRKFFVLVVEEESLAQDLSSDLLVKPRRRRPVHDRLTRSLRVGQTFAREEGDTRPPAPSRTTGISLPVKASIHM</sequence>
<dbReference type="EMBL" id="JAODUO010000096">
    <property type="protein sequence ID" value="KAK2189832.1"/>
    <property type="molecule type" value="Genomic_DNA"/>
</dbReference>
<comment type="caution">
    <text evidence="3">The sequence shown here is derived from an EMBL/GenBank/DDBJ whole genome shotgun (WGS) entry which is preliminary data.</text>
</comment>
<evidence type="ECO:0000256" key="2">
    <source>
        <dbReference type="SAM" id="Phobius"/>
    </source>
</evidence>
<dbReference type="AlphaFoldDB" id="A0AAD9P805"/>
<evidence type="ECO:0000313" key="3">
    <source>
        <dbReference type="EMBL" id="KAK2189832.1"/>
    </source>
</evidence>
<protein>
    <submittedName>
        <fullName evidence="3">Uncharacterized protein</fullName>
    </submittedName>
</protein>
<organism evidence="3 4">
    <name type="scientific">Ridgeia piscesae</name>
    <name type="common">Tubeworm</name>
    <dbReference type="NCBI Taxonomy" id="27915"/>
    <lineage>
        <taxon>Eukaryota</taxon>
        <taxon>Metazoa</taxon>
        <taxon>Spiralia</taxon>
        <taxon>Lophotrochozoa</taxon>
        <taxon>Annelida</taxon>
        <taxon>Polychaeta</taxon>
        <taxon>Sedentaria</taxon>
        <taxon>Canalipalpata</taxon>
        <taxon>Sabellida</taxon>
        <taxon>Siboglinidae</taxon>
        <taxon>Ridgeia</taxon>
    </lineage>
</organism>
<keyword evidence="2" id="KW-0812">Transmembrane</keyword>
<accession>A0AAD9P805</accession>
<keyword evidence="2" id="KW-0472">Membrane</keyword>
<name>A0AAD9P805_RIDPI</name>
<keyword evidence="2" id="KW-1133">Transmembrane helix</keyword>
<proteinExistence type="predicted"/>
<feature type="transmembrane region" description="Helical" evidence="2">
    <location>
        <begin position="38"/>
        <end position="57"/>
    </location>
</feature>
<reference evidence="3" key="1">
    <citation type="journal article" date="2023" name="Mol. Biol. Evol.">
        <title>Third-Generation Sequencing Reveals the Adaptive Role of the Epigenome in Three Deep-Sea Polychaetes.</title>
        <authorList>
            <person name="Perez M."/>
            <person name="Aroh O."/>
            <person name="Sun Y."/>
            <person name="Lan Y."/>
            <person name="Juniper S.K."/>
            <person name="Young C.R."/>
            <person name="Angers B."/>
            <person name="Qian P.Y."/>
        </authorList>
    </citation>
    <scope>NUCLEOTIDE SEQUENCE</scope>
    <source>
        <strain evidence="3">R07B-5</strain>
    </source>
</reference>
<gene>
    <name evidence="3" type="ORF">NP493_96g13056</name>
</gene>
<feature type="region of interest" description="Disordered" evidence="1">
    <location>
        <begin position="161"/>
        <end position="190"/>
    </location>
</feature>